<dbReference type="InterPro" id="IPR015884">
    <property type="entry name" value="Malic_enzyme_CS"/>
</dbReference>
<dbReference type="STRING" id="283909.R7UKZ4"/>
<proteinExistence type="inferred from homology"/>
<evidence type="ECO:0000256" key="1">
    <source>
        <dbReference type="ARBA" id="ARBA00001936"/>
    </source>
</evidence>
<dbReference type="Gene3D" id="3.40.50.720">
    <property type="entry name" value="NAD(P)-binding Rossmann-like Domain"/>
    <property type="match status" value="1"/>
</dbReference>
<reference evidence="11 13" key="2">
    <citation type="journal article" date="2013" name="Nature">
        <title>Insights into bilaterian evolution from three spiralian genomes.</title>
        <authorList>
            <person name="Simakov O."/>
            <person name="Marletaz F."/>
            <person name="Cho S.J."/>
            <person name="Edsinger-Gonzales E."/>
            <person name="Havlak P."/>
            <person name="Hellsten U."/>
            <person name="Kuo D.H."/>
            <person name="Larsson T."/>
            <person name="Lv J."/>
            <person name="Arendt D."/>
            <person name="Savage R."/>
            <person name="Osoegawa K."/>
            <person name="de Jong P."/>
            <person name="Grimwood J."/>
            <person name="Chapman J.A."/>
            <person name="Shapiro H."/>
            <person name="Aerts A."/>
            <person name="Otillar R.P."/>
            <person name="Terry A.Y."/>
            <person name="Boore J.L."/>
            <person name="Grigoriev I.V."/>
            <person name="Lindberg D.R."/>
            <person name="Seaver E.C."/>
            <person name="Weisblat D.A."/>
            <person name="Putnam N.H."/>
            <person name="Rokhsar D.S."/>
        </authorList>
    </citation>
    <scope>NUCLEOTIDE SEQUENCE</scope>
    <source>
        <strain evidence="11 13">I ESC-2004</strain>
    </source>
</reference>
<evidence type="ECO:0000256" key="7">
    <source>
        <dbReference type="PIRSR" id="PIRSR000106-3"/>
    </source>
</evidence>
<comment type="similarity">
    <text evidence="2 8">Belongs to the malic enzymes family.</text>
</comment>
<dbReference type="InterPro" id="IPR046346">
    <property type="entry name" value="Aminoacid_DH-like_N_sf"/>
</dbReference>
<evidence type="ECO:0000259" key="10">
    <source>
        <dbReference type="SMART" id="SM01274"/>
    </source>
</evidence>
<feature type="active site" description="Proton donor" evidence="5">
    <location>
        <position position="75"/>
    </location>
</feature>
<evidence type="ECO:0000256" key="2">
    <source>
        <dbReference type="ARBA" id="ARBA00008785"/>
    </source>
</evidence>
<evidence type="ECO:0000256" key="5">
    <source>
        <dbReference type="PIRSR" id="PIRSR000106-1"/>
    </source>
</evidence>
<dbReference type="GO" id="GO:0046872">
    <property type="term" value="F:metal ion binding"/>
    <property type="evidence" value="ECO:0007669"/>
    <property type="project" value="UniProtKB-KW"/>
</dbReference>
<dbReference type="PRINTS" id="PR00072">
    <property type="entry name" value="MALOXRDTASE"/>
</dbReference>
<dbReference type="SUPFAM" id="SSF53223">
    <property type="entry name" value="Aminoacid dehydrogenase-like, N-terminal domain"/>
    <property type="match status" value="1"/>
</dbReference>
<dbReference type="PIRSF" id="PIRSF000106">
    <property type="entry name" value="ME"/>
    <property type="match status" value="1"/>
</dbReference>
<dbReference type="GO" id="GO:0006108">
    <property type="term" value="P:malate metabolic process"/>
    <property type="evidence" value="ECO:0007669"/>
    <property type="project" value="TreeGrafter"/>
</dbReference>
<dbReference type="PANTHER" id="PTHR23406:SF90">
    <property type="entry name" value="MALIC ENZYME-RELATED"/>
    <property type="match status" value="1"/>
</dbReference>
<feature type="domain" description="Malic enzyme NAD-binding" evidence="9">
    <location>
        <begin position="243"/>
        <end position="496"/>
    </location>
</feature>
<dbReference type="InterPro" id="IPR036291">
    <property type="entry name" value="NAD(P)-bd_dom_sf"/>
</dbReference>
<keyword evidence="3 7" id="KW-0479">Metal-binding</keyword>
<dbReference type="GO" id="GO:0051287">
    <property type="term" value="F:NAD binding"/>
    <property type="evidence" value="ECO:0007669"/>
    <property type="project" value="InterPro"/>
</dbReference>
<evidence type="ECO:0000256" key="8">
    <source>
        <dbReference type="RuleBase" id="RU003426"/>
    </source>
</evidence>
<evidence type="ECO:0000256" key="6">
    <source>
        <dbReference type="PIRSR" id="PIRSR000106-2"/>
    </source>
</evidence>
<evidence type="ECO:0000313" key="11">
    <source>
        <dbReference type="EMBL" id="ELU06910.1"/>
    </source>
</evidence>
<feature type="active site" description="Proton acceptor" evidence="5">
    <location>
        <position position="146"/>
    </location>
</feature>
<dbReference type="AlphaFoldDB" id="R7UKZ4"/>
<feature type="binding site" evidence="6">
    <location>
        <position position="128"/>
    </location>
    <ligand>
        <name>(S)-malate</name>
        <dbReference type="ChEBI" id="CHEBI:15589"/>
    </ligand>
</feature>
<dbReference type="Proteomes" id="UP000014760">
    <property type="component" value="Unassembled WGS sequence"/>
</dbReference>
<dbReference type="SMART" id="SM01274">
    <property type="entry name" value="malic"/>
    <property type="match status" value="1"/>
</dbReference>
<evidence type="ECO:0000256" key="3">
    <source>
        <dbReference type="ARBA" id="ARBA00022723"/>
    </source>
</evidence>
<dbReference type="SUPFAM" id="SSF51735">
    <property type="entry name" value="NAD(P)-binding Rossmann-fold domains"/>
    <property type="match status" value="1"/>
</dbReference>
<dbReference type="InterPro" id="IPR037062">
    <property type="entry name" value="Malic_N_dom_sf"/>
</dbReference>
<organism evidence="11">
    <name type="scientific">Capitella teleta</name>
    <name type="common">Polychaete worm</name>
    <dbReference type="NCBI Taxonomy" id="283909"/>
    <lineage>
        <taxon>Eukaryota</taxon>
        <taxon>Metazoa</taxon>
        <taxon>Spiralia</taxon>
        <taxon>Lophotrochozoa</taxon>
        <taxon>Annelida</taxon>
        <taxon>Polychaeta</taxon>
        <taxon>Sedentaria</taxon>
        <taxon>Scolecida</taxon>
        <taxon>Capitellidae</taxon>
        <taxon>Capitella</taxon>
    </lineage>
</organism>
<sequence length="538" mass="59858">MAFTLKERQIMGLHGLLPPVVFTQEQQEKRVLANLRRWDKDIDKYSYLMGLLDRNERLFYSLASKYIEEIAPIIYTPTVGQACQRYGFIFRKPRGLFITINDKGHVYDILCNWPEHEIKAIVVTDGERILGLGDLGSFGMGIPVGKLALYTAMGGVPPSQCLPVVLDVGTDNDELLVNEDYIGLKHKRVRGAAYDELIEEFLHAVVRRFGPRTLVQFEDFANSNAFRLLEKYRHSYLTFNDDIQGTASVAVAGIIASMRIVKTKLSDHKFLFQGAGEASIGIANLLVDAMVEEGLTKEEAVGKIWLVDSKGLVTKDRPSGGVTEHKGVYAKDFKHIKELEEVCREIRPTAAIGAAAIAGAFTEQFIRDMGEFNDRPIIFALSNPTSLAECTAEQAYTLTEGRCVFASGSPFDPVTVNGKTHYPGQGNNAYIFPGVALGAIVSGAHHVTDGMFLRTSQALAKMVTEENLEEGRVYPPLSDIREISATLAANIVEYAYRHGMAAHYPEPEDKLKFVHDHQYKTEYESFIPVTYSWPGMSD</sequence>
<dbReference type="Pfam" id="PF03949">
    <property type="entry name" value="Malic_M"/>
    <property type="match status" value="1"/>
</dbReference>
<dbReference type="InterPro" id="IPR001891">
    <property type="entry name" value="Malic_OxRdtase"/>
</dbReference>
<dbReference type="FunFam" id="3.40.50.720:FF:000060">
    <property type="entry name" value="Malic enzyme"/>
    <property type="match status" value="1"/>
</dbReference>
<evidence type="ECO:0000259" key="9">
    <source>
        <dbReference type="SMART" id="SM00919"/>
    </source>
</evidence>
<dbReference type="FunFam" id="3.40.50.10380:FF:000004">
    <property type="entry name" value="Malic enzyme"/>
    <property type="match status" value="1"/>
</dbReference>
<dbReference type="NCBIfam" id="NF010052">
    <property type="entry name" value="PRK13529.1"/>
    <property type="match status" value="1"/>
</dbReference>
<dbReference type="InterPro" id="IPR012301">
    <property type="entry name" value="Malic_N_dom"/>
</dbReference>
<protein>
    <recommendedName>
        <fullName evidence="8">Malic enzyme</fullName>
    </recommendedName>
</protein>
<feature type="binding site" evidence="6">
    <location>
        <position position="383"/>
    </location>
    <ligand>
        <name>(S)-malate</name>
        <dbReference type="ChEBI" id="CHEBI:15589"/>
    </ligand>
</feature>
<dbReference type="EMBL" id="KB300307">
    <property type="protein sequence ID" value="ELU06910.1"/>
    <property type="molecule type" value="Genomic_DNA"/>
</dbReference>
<dbReference type="EnsemblMetazoa" id="CapteT166009">
    <property type="protein sequence ID" value="CapteP166009"/>
    <property type="gene ID" value="CapteG166009"/>
</dbReference>
<keyword evidence="4 8" id="KW-0560">Oxidoreductase</keyword>
<dbReference type="PROSITE" id="PS00331">
    <property type="entry name" value="MALIC_ENZYMES"/>
    <property type="match status" value="1"/>
</dbReference>
<dbReference type="HOGENOM" id="CLU_011405_5_0_1"/>
<dbReference type="OrthoDB" id="5365701at2759"/>
<dbReference type="SMART" id="SM00919">
    <property type="entry name" value="Malic_M"/>
    <property type="match status" value="1"/>
</dbReference>
<feature type="binding site" evidence="7">
    <location>
        <position position="242"/>
    </location>
    <ligand>
        <name>a divalent metal cation</name>
        <dbReference type="ChEBI" id="CHEBI:60240"/>
    </ligand>
</feature>
<dbReference type="Pfam" id="PF00390">
    <property type="entry name" value="malic"/>
    <property type="match status" value="1"/>
</dbReference>
<dbReference type="OMA" id="EVPVTPW"/>
<gene>
    <name evidence="11" type="ORF">CAPTEDRAFT_166009</name>
</gene>
<comment type="cofactor">
    <cofactor evidence="1">
        <name>Mn(2+)</name>
        <dbReference type="ChEBI" id="CHEBI:29035"/>
    </cofactor>
</comment>
<dbReference type="PANTHER" id="PTHR23406">
    <property type="entry name" value="MALIC ENZYME-RELATED"/>
    <property type="match status" value="1"/>
</dbReference>
<dbReference type="EMBL" id="AMQN01007272">
    <property type="status" value="NOT_ANNOTATED_CDS"/>
    <property type="molecule type" value="Genomic_DNA"/>
</dbReference>
<dbReference type="Gene3D" id="3.40.50.10380">
    <property type="entry name" value="Malic enzyme, N-terminal domain"/>
    <property type="match status" value="1"/>
</dbReference>
<dbReference type="EMBL" id="AMQN01007271">
    <property type="status" value="NOT_ANNOTATED_CDS"/>
    <property type="molecule type" value="Genomic_DNA"/>
</dbReference>
<dbReference type="CDD" id="cd05312">
    <property type="entry name" value="NAD_bind_1_malic_enz"/>
    <property type="match status" value="1"/>
</dbReference>
<keyword evidence="13" id="KW-1185">Reference proteome</keyword>
<dbReference type="FunCoup" id="R7UKZ4">
    <property type="interactions" value="1215"/>
</dbReference>
<accession>R7UKZ4</accession>
<evidence type="ECO:0000256" key="4">
    <source>
        <dbReference type="ARBA" id="ARBA00023002"/>
    </source>
</evidence>
<feature type="domain" description="Malic enzyme N-terminal" evidence="10">
    <location>
        <begin position="52"/>
        <end position="233"/>
    </location>
</feature>
<feature type="binding site" evidence="6">
    <location>
        <position position="427"/>
    </location>
    <ligand>
        <name>(S)-malate</name>
        <dbReference type="ChEBI" id="CHEBI:15589"/>
    </ligand>
</feature>
<evidence type="ECO:0000313" key="12">
    <source>
        <dbReference type="EnsemblMetazoa" id="CapteP166009"/>
    </source>
</evidence>
<evidence type="ECO:0000313" key="13">
    <source>
        <dbReference type="Proteomes" id="UP000014760"/>
    </source>
</evidence>
<reference evidence="13" key="1">
    <citation type="submission" date="2012-12" db="EMBL/GenBank/DDBJ databases">
        <authorList>
            <person name="Hellsten U."/>
            <person name="Grimwood J."/>
            <person name="Chapman J.A."/>
            <person name="Shapiro H."/>
            <person name="Aerts A."/>
            <person name="Otillar R.P."/>
            <person name="Terry A.Y."/>
            <person name="Boore J.L."/>
            <person name="Simakov O."/>
            <person name="Marletaz F."/>
            <person name="Cho S.-J."/>
            <person name="Edsinger-Gonzales E."/>
            <person name="Havlak P."/>
            <person name="Kuo D.-H."/>
            <person name="Larsson T."/>
            <person name="Lv J."/>
            <person name="Arendt D."/>
            <person name="Savage R."/>
            <person name="Osoegawa K."/>
            <person name="de Jong P."/>
            <person name="Lindberg D.R."/>
            <person name="Seaver E.C."/>
            <person name="Weisblat D.A."/>
            <person name="Putnam N.H."/>
            <person name="Grigoriev I.V."/>
            <person name="Rokhsar D.S."/>
        </authorList>
    </citation>
    <scope>NUCLEOTIDE SEQUENCE</scope>
    <source>
        <strain evidence="13">I ESC-2004</strain>
    </source>
</reference>
<comment type="cofactor">
    <cofactor evidence="7">
        <name>Mg(2+)</name>
        <dbReference type="ChEBI" id="CHEBI:18420"/>
    </cofactor>
    <cofactor evidence="7">
        <name>Mn(2+)</name>
        <dbReference type="ChEBI" id="CHEBI:29035"/>
    </cofactor>
    <text evidence="7">Divalent metal cations. Prefers magnesium or manganese.</text>
</comment>
<dbReference type="GO" id="GO:0004473">
    <property type="term" value="F:malate dehydrogenase (decarboxylating) (NADP+) activity"/>
    <property type="evidence" value="ECO:0007669"/>
    <property type="project" value="TreeGrafter"/>
</dbReference>
<dbReference type="InterPro" id="IPR012302">
    <property type="entry name" value="Malic_NAD-bd"/>
</dbReference>
<feature type="binding site" evidence="7">
    <location>
        <position position="219"/>
    </location>
    <ligand>
        <name>a divalent metal cation</name>
        <dbReference type="ChEBI" id="CHEBI:60240"/>
    </ligand>
</feature>
<name>R7UKZ4_CAPTE</name>
<feature type="binding site" evidence="7">
    <location>
        <position position="218"/>
    </location>
    <ligand>
        <name>a divalent metal cation</name>
        <dbReference type="ChEBI" id="CHEBI:60240"/>
    </ligand>
</feature>
<reference evidence="12" key="3">
    <citation type="submission" date="2015-06" db="UniProtKB">
        <authorList>
            <consortium name="EnsemblMetazoa"/>
        </authorList>
    </citation>
    <scope>IDENTIFICATION</scope>
</reference>
<dbReference type="GO" id="GO:0005739">
    <property type="term" value="C:mitochondrion"/>
    <property type="evidence" value="ECO:0007669"/>
    <property type="project" value="TreeGrafter"/>
</dbReference>